<dbReference type="AlphaFoldDB" id="A0A515ET17"/>
<organism evidence="2 3">
    <name type="scientific">Rhodoferax aquaticus</name>
    <dbReference type="NCBI Taxonomy" id="2527691"/>
    <lineage>
        <taxon>Bacteria</taxon>
        <taxon>Pseudomonadati</taxon>
        <taxon>Pseudomonadota</taxon>
        <taxon>Betaproteobacteria</taxon>
        <taxon>Burkholderiales</taxon>
        <taxon>Comamonadaceae</taxon>
        <taxon>Rhodoferax</taxon>
    </lineage>
</organism>
<dbReference type="KEGG" id="rhg:EXZ61_17465"/>
<reference evidence="3" key="2">
    <citation type="journal article" date="2020" name="Int. J. Syst. Evol. Microbiol.">
        <title>Genomic insights into a novel species Rhodoferax aquaticus sp. nov., isolated from freshwater.</title>
        <authorList>
            <person name="Li T."/>
            <person name="Zhuo Y."/>
            <person name="Jin C.Z."/>
            <person name="Wu X."/>
            <person name="Ko S.R."/>
            <person name="Jin F.J."/>
            <person name="Ahn C.Y."/>
            <person name="Oh H.M."/>
            <person name="Lee H.G."/>
            <person name="Jin L."/>
        </authorList>
    </citation>
    <scope>NUCLEOTIDE SEQUENCE [LARGE SCALE GENOMIC DNA]</scope>
    <source>
        <strain evidence="3">Gr-4</strain>
    </source>
</reference>
<feature type="domain" description="Aminoacyl-transfer RNA synthetases class-II family profile" evidence="1">
    <location>
        <begin position="150"/>
        <end position="305"/>
    </location>
</feature>
<dbReference type="PROSITE" id="PS50862">
    <property type="entry name" value="AA_TRNA_LIGASE_II"/>
    <property type="match status" value="1"/>
</dbReference>
<dbReference type="InterPro" id="IPR045864">
    <property type="entry name" value="aa-tRNA-synth_II/BPL/LPL"/>
</dbReference>
<dbReference type="GO" id="GO:0016874">
    <property type="term" value="F:ligase activity"/>
    <property type="evidence" value="ECO:0007669"/>
    <property type="project" value="UniProtKB-KW"/>
</dbReference>
<protein>
    <submittedName>
        <fullName evidence="2">Amino acid--[acyl-carrier-protein] ligase</fullName>
        <ecNumber evidence="2">6.2.1.n2</ecNumber>
    </submittedName>
</protein>
<keyword evidence="3" id="KW-1185">Reference proteome</keyword>
<sequence>MTQITSEETRAFKAALEAQGFLLPSGVRGVNGFGPAFEDILQRFNALVSRVAADDKAEELTFPPVVPRALIEKMGYLGNFPHLIGSVHSFFGSDAKAREMADQASNGERWEAALDITDVMMTPAACYPVYPLFSGKLSPNGRLVTTLNWIFRHEPSDEPTRFQSFRMREFIRVGPSDVVVAWRDQWLERARTLLLDLGLPVESDVANDPFFGRVGKMLAANQRDQKLKFELKVPVISSTDPTAICSFNWHQEHFSSKFGIQDADDRLAHTACLGFGLERVTLALLKTHGLDTTLWPAATRALLWP</sequence>
<name>A0A515ET17_9BURK</name>
<accession>A0A515ET17</accession>
<evidence type="ECO:0000313" key="2">
    <source>
        <dbReference type="EMBL" id="QDL55814.1"/>
    </source>
</evidence>
<dbReference type="NCBIfam" id="NF005479">
    <property type="entry name" value="PRK07080.1"/>
    <property type="match status" value="1"/>
</dbReference>
<dbReference type="EMBL" id="CP036282">
    <property type="protein sequence ID" value="QDL55814.1"/>
    <property type="molecule type" value="Genomic_DNA"/>
</dbReference>
<dbReference type="Proteomes" id="UP000317365">
    <property type="component" value="Chromosome"/>
</dbReference>
<gene>
    <name evidence="2" type="ORF">EXZ61_17465</name>
</gene>
<evidence type="ECO:0000313" key="3">
    <source>
        <dbReference type="Proteomes" id="UP000317365"/>
    </source>
</evidence>
<dbReference type="SUPFAM" id="SSF55681">
    <property type="entry name" value="Class II aaRS and biotin synthetases"/>
    <property type="match status" value="1"/>
</dbReference>
<dbReference type="RefSeq" id="WP_142812966.1">
    <property type="nucleotide sequence ID" value="NZ_CP036282.1"/>
</dbReference>
<dbReference type="InterPro" id="IPR006195">
    <property type="entry name" value="aa-tRNA-synth_II"/>
</dbReference>
<reference evidence="3" key="1">
    <citation type="submission" date="2019-02" db="EMBL/GenBank/DDBJ databases">
        <title>Complete genome sequence of Rhodoferax sp. Gr-4.</title>
        <authorList>
            <person name="Jin L."/>
        </authorList>
    </citation>
    <scope>NUCLEOTIDE SEQUENCE [LARGE SCALE GENOMIC DNA]</scope>
    <source>
        <strain evidence="3">Gr-4</strain>
    </source>
</reference>
<evidence type="ECO:0000259" key="1">
    <source>
        <dbReference type="PROSITE" id="PS50862"/>
    </source>
</evidence>
<proteinExistence type="predicted"/>
<dbReference type="EC" id="6.2.1.n2" evidence="2"/>
<dbReference type="Gene3D" id="3.30.930.10">
    <property type="entry name" value="Bira Bifunctional Protein, Domain 2"/>
    <property type="match status" value="1"/>
</dbReference>
<keyword evidence="2" id="KW-0436">Ligase</keyword>